<evidence type="ECO:0000256" key="1">
    <source>
        <dbReference type="ARBA" id="ARBA00022729"/>
    </source>
</evidence>
<comment type="caution">
    <text evidence="6">The sequence shown here is derived from an EMBL/GenBank/DDBJ whole genome shotgun (WGS) entry which is preliminary data.</text>
</comment>
<feature type="compositionally biased region" description="Basic and acidic residues" evidence="3">
    <location>
        <begin position="1"/>
        <end position="14"/>
    </location>
</feature>
<dbReference type="OrthoDB" id="3862295at2"/>
<accession>A0A5N8XEV0</accession>
<sequence length="562" mass="60442">MTHPPTEPRPRDSVSHSSPGRGPSRRGLLAGTALVAAGLMTRAWPAAAVTQHPSALHTASDFSRMTSVVNAGLQPWQDGWAKLLANSHAQSGWTPNPQATVYRGSDSSDNYGTLYNDIAAAYQNGLRWKISQNAACGQTAANILNAWANTLTKIDGNADRFLAAGIYGYQFANAGELMRGHSAFDVTAFKNMMRNVFYPLNDSFLDNHNGAYITNYWASWDLCNMASVLAIGILCDDDTLVGQAVDYFNNGAGNGSLENAIPYVYASEGLAQWQESGRDQGHTTLGIGLMGIVCEMAWNQGYDLYGADSNRFLKACEYVAKYNLGYDVPFTPYTVHVGAPGVWEGWNEYDTVGADGRGSIRPVWELIYSHYVGRKGLSAPYTARYASQGRAEGGGGDYGPNSGGYDQLGFGTLTALRDKGSVTAGVYTFTNEYSGKNLDNGSTSTEGAQVMQWTPNSGANSQRWRLTDAGNGYWTLTSVYSGKNLDNGNTTTEGANAIQWTANGGNAQQWKVTDAGNGCYLLVNRMSGKDLDNGSGTADGAKCVQWTANHGTPQRWRAVKVA</sequence>
<dbReference type="InterPro" id="IPR008929">
    <property type="entry name" value="Chondroitin_lyas"/>
</dbReference>
<name>A0A5N8XEV0_9ACTN</name>
<gene>
    <name evidence="6" type="ORF">FNH08_13000</name>
</gene>
<dbReference type="Pfam" id="PF05426">
    <property type="entry name" value="Alginate_lyase"/>
    <property type="match status" value="1"/>
</dbReference>
<evidence type="ECO:0000256" key="2">
    <source>
        <dbReference type="ARBA" id="ARBA00023239"/>
    </source>
</evidence>
<protein>
    <submittedName>
        <fullName evidence="6">Uncharacterized protein</fullName>
    </submittedName>
</protein>
<dbReference type="InterPro" id="IPR008397">
    <property type="entry name" value="Alginate_lyase_dom"/>
</dbReference>
<dbReference type="Gene3D" id="2.80.10.50">
    <property type="match status" value="2"/>
</dbReference>
<proteinExistence type="predicted"/>
<dbReference type="GO" id="GO:0042597">
    <property type="term" value="C:periplasmic space"/>
    <property type="evidence" value="ECO:0007669"/>
    <property type="project" value="InterPro"/>
</dbReference>
<feature type="domain" description="Ricin B lectin" evidence="5">
    <location>
        <begin position="506"/>
        <end position="560"/>
    </location>
</feature>
<keyword evidence="7" id="KW-1185">Reference proteome</keyword>
<dbReference type="InterPro" id="IPR006311">
    <property type="entry name" value="TAT_signal"/>
</dbReference>
<dbReference type="EMBL" id="VJZC01000068">
    <property type="protein sequence ID" value="MPY58053.1"/>
    <property type="molecule type" value="Genomic_DNA"/>
</dbReference>
<dbReference type="PROSITE" id="PS51318">
    <property type="entry name" value="TAT"/>
    <property type="match status" value="1"/>
</dbReference>
<keyword evidence="2" id="KW-0456">Lyase</keyword>
<dbReference type="Gene3D" id="1.50.10.100">
    <property type="entry name" value="Chondroitin AC/alginate lyase"/>
    <property type="match status" value="1"/>
</dbReference>
<evidence type="ECO:0000259" key="4">
    <source>
        <dbReference type="Pfam" id="PF05426"/>
    </source>
</evidence>
<dbReference type="Pfam" id="PF14200">
    <property type="entry name" value="RicinB_lectin_2"/>
    <property type="match status" value="2"/>
</dbReference>
<reference evidence="6 7" key="1">
    <citation type="submission" date="2019-07" db="EMBL/GenBank/DDBJ databases">
        <title>New species of Amycolatopsis and Streptomyces.</title>
        <authorList>
            <person name="Duangmal K."/>
            <person name="Teo W.F.A."/>
            <person name="Lipun K."/>
        </authorList>
    </citation>
    <scope>NUCLEOTIDE SEQUENCE [LARGE SCALE GENOMIC DNA]</scope>
    <source>
        <strain evidence="6 7">NBRC 106415</strain>
    </source>
</reference>
<feature type="compositionally biased region" description="Low complexity" evidence="3">
    <location>
        <begin position="17"/>
        <end position="27"/>
    </location>
</feature>
<dbReference type="PROSITE" id="PS50231">
    <property type="entry name" value="RICIN_B_LECTIN"/>
    <property type="match status" value="1"/>
</dbReference>
<keyword evidence="1" id="KW-0732">Signal</keyword>
<feature type="region of interest" description="Disordered" evidence="3">
    <location>
        <begin position="1"/>
        <end position="27"/>
    </location>
</feature>
<dbReference type="SUPFAM" id="SSF48230">
    <property type="entry name" value="Chondroitin AC/alginate lyase"/>
    <property type="match status" value="1"/>
</dbReference>
<evidence type="ECO:0000259" key="5">
    <source>
        <dbReference type="Pfam" id="PF14200"/>
    </source>
</evidence>
<dbReference type="RefSeq" id="WP_152771631.1">
    <property type="nucleotide sequence ID" value="NZ_VJZC01000068.1"/>
</dbReference>
<evidence type="ECO:0000256" key="3">
    <source>
        <dbReference type="SAM" id="MobiDB-lite"/>
    </source>
</evidence>
<evidence type="ECO:0000313" key="6">
    <source>
        <dbReference type="EMBL" id="MPY58053.1"/>
    </source>
</evidence>
<dbReference type="Proteomes" id="UP000400924">
    <property type="component" value="Unassembled WGS sequence"/>
</dbReference>
<dbReference type="InterPro" id="IPR000772">
    <property type="entry name" value="Ricin_B_lectin"/>
</dbReference>
<feature type="domain" description="Ricin B lectin" evidence="5">
    <location>
        <begin position="421"/>
        <end position="500"/>
    </location>
</feature>
<dbReference type="GO" id="GO:0016829">
    <property type="term" value="F:lyase activity"/>
    <property type="evidence" value="ECO:0007669"/>
    <property type="project" value="UniProtKB-KW"/>
</dbReference>
<dbReference type="SUPFAM" id="SSF50370">
    <property type="entry name" value="Ricin B-like lectins"/>
    <property type="match status" value="1"/>
</dbReference>
<organism evidence="6 7">
    <name type="scientific">Streptomyces spongiae</name>
    <dbReference type="NCBI Taxonomy" id="565072"/>
    <lineage>
        <taxon>Bacteria</taxon>
        <taxon>Bacillati</taxon>
        <taxon>Actinomycetota</taxon>
        <taxon>Actinomycetes</taxon>
        <taxon>Kitasatosporales</taxon>
        <taxon>Streptomycetaceae</taxon>
        <taxon>Streptomyces</taxon>
    </lineage>
</organism>
<feature type="domain" description="Alginate lyase" evidence="4">
    <location>
        <begin position="106"/>
        <end position="322"/>
    </location>
</feature>
<dbReference type="AlphaFoldDB" id="A0A5N8XEV0"/>
<dbReference type="InterPro" id="IPR035992">
    <property type="entry name" value="Ricin_B-like_lectins"/>
</dbReference>
<evidence type="ECO:0000313" key="7">
    <source>
        <dbReference type="Proteomes" id="UP000400924"/>
    </source>
</evidence>